<dbReference type="STRING" id="91928.A0A0D2B1V3"/>
<protein>
    <submittedName>
        <fullName evidence="4">Uncharacterized protein</fullName>
    </submittedName>
</protein>
<accession>A0A0D2B1V3</accession>
<dbReference type="VEuPathDB" id="FungiDB:PV08_08080"/>
<dbReference type="HOGENOM" id="CLU_019706_2_1_1"/>
<feature type="domain" description="Beta-lactamase-like ARB-00930-like C-terminal" evidence="3">
    <location>
        <begin position="265"/>
        <end position="406"/>
    </location>
</feature>
<dbReference type="SUPFAM" id="SSF56601">
    <property type="entry name" value="beta-lactamase/transpeptidase-like"/>
    <property type="match status" value="1"/>
</dbReference>
<dbReference type="PANTHER" id="PTHR22935">
    <property type="entry name" value="PENICILLIN-BINDING PROTEIN"/>
    <property type="match status" value="1"/>
</dbReference>
<dbReference type="InterPro" id="IPR012338">
    <property type="entry name" value="Beta-lactam/transpept-like"/>
</dbReference>
<dbReference type="Gene3D" id="3.40.710.10">
    <property type="entry name" value="DD-peptidase/beta-lactamase superfamily"/>
    <property type="match status" value="1"/>
</dbReference>
<organism evidence="4 5">
    <name type="scientific">Exophiala spinifera</name>
    <dbReference type="NCBI Taxonomy" id="91928"/>
    <lineage>
        <taxon>Eukaryota</taxon>
        <taxon>Fungi</taxon>
        <taxon>Dikarya</taxon>
        <taxon>Ascomycota</taxon>
        <taxon>Pezizomycotina</taxon>
        <taxon>Eurotiomycetes</taxon>
        <taxon>Chaetothyriomycetidae</taxon>
        <taxon>Chaetothyriales</taxon>
        <taxon>Herpotrichiellaceae</taxon>
        <taxon>Exophiala</taxon>
    </lineage>
</organism>
<sequence length="407" mass="43997">MLSHLSGIASDMTLSIVEPAPGLKEETGLPQLANAQQSLNCSGVPYTSGCSWDEFFQNFGKRPPIFGAFTSPAYSNIGYALLGKVIENVTGKPYAQYLQDAIFKPTNMSRSSVGAPSNTSAAFIPAGTSWYGANLGYERSTGGVYSTNNDLLRFGKAILSSHLLSPAKTRAWMKPRSFTSSTGVFVGEAWEIVRGKNLTSDGHVIDIYTKTGNLYDYTNILVLIPDYDLVLAMNLAGAQSSISEIQVLLSALITQVLPVVDEIGKTTAAKKYTGTFTSGNDSSITLSVDDYGLLVTNFIANGVNVSSGYSALQGADVNTTIRLYPTDLSSGNRTSWRAIYQTSSAEELASFSSELFFPDGSCQSWATISLPTYGMQSLDHFIFEQDKSGDLQSVEAKAWEIVYRRKK</sequence>
<reference evidence="4 5" key="1">
    <citation type="submission" date="2015-01" db="EMBL/GenBank/DDBJ databases">
        <title>The Genome Sequence of Exophiala spinifera CBS89968.</title>
        <authorList>
            <consortium name="The Broad Institute Genomics Platform"/>
            <person name="Cuomo C."/>
            <person name="de Hoog S."/>
            <person name="Gorbushina A."/>
            <person name="Stielow B."/>
            <person name="Teixiera M."/>
            <person name="Abouelleil A."/>
            <person name="Chapman S.B."/>
            <person name="Priest M."/>
            <person name="Young S.K."/>
            <person name="Wortman J."/>
            <person name="Nusbaum C."/>
            <person name="Birren B."/>
        </authorList>
    </citation>
    <scope>NUCLEOTIDE SEQUENCE [LARGE SCALE GENOMIC DNA]</scope>
    <source>
        <strain evidence="4 5">CBS 89968</strain>
    </source>
</reference>
<evidence type="ECO:0000313" key="4">
    <source>
        <dbReference type="EMBL" id="KIW12893.1"/>
    </source>
</evidence>
<dbReference type="RefSeq" id="XP_016233109.1">
    <property type="nucleotide sequence ID" value="XM_016382406.1"/>
</dbReference>
<evidence type="ECO:0000259" key="2">
    <source>
        <dbReference type="Pfam" id="PF00144"/>
    </source>
</evidence>
<dbReference type="OrthoDB" id="10250282at2759"/>
<comment type="similarity">
    <text evidence="1">Belongs to the beta-lactamase family.</text>
</comment>
<dbReference type="EMBL" id="KN847497">
    <property type="protein sequence ID" value="KIW12893.1"/>
    <property type="molecule type" value="Genomic_DNA"/>
</dbReference>
<gene>
    <name evidence="4" type="ORF">PV08_08080</name>
</gene>
<name>A0A0D2B1V3_9EURO</name>
<dbReference type="PANTHER" id="PTHR22935:SF95">
    <property type="entry name" value="BETA-LACTAMASE-LIKE 1-RELATED"/>
    <property type="match status" value="1"/>
</dbReference>
<dbReference type="InterPro" id="IPR058664">
    <property type="entry name" value="ARB_00930-like_C"/>
</dbReference>
<evidence type="ECO:0000256" key="1">
    <source>
        <dbReference type="ARBA" id="ARBA00038473"/>
    </source>
</evidence>
<evidence type="ECO:0000259" key="3">
    <source>
        <dbReference type="Pfam" id="PF26335"/>
    </source>
</evidence>
<dbReference type="InterPro" id="IPR001466">
    <property type="entry name" value="Beta-lactam-related"/>
</dbReference>
<dbReference type="AlphaFoldDB" id="A0A0D2B1V3"/>
<dbReference type="Pfam" id="PF00144">
    <property type="entry name" value="Beta-lactamase"/>
    <property type="match status" value="1"/>
</dbReference>
<keyword evidence="5" id="KW-1185">Reference proteome</keyword>
<dbReference type="InterPro" id="IPR051478">
    <property type="entry name" value="Beta-lactamase-like_AB/R"/>
</dbReference>
<proteinExistence type="inferred from homology"/>
<dbReference type="Proteomes" id="UP000053328">
    <property type="component" value="Unassembled WGS sequence"/>
</dbReference>
<feature type="domain" description="Beta-lactamase-related" evidence="2">
    <location>
        <begin position="51"/>
        <end position="235"/>
    </location>
</feature>
<dbReference type="Pfam" id="PF26335">
    <property type="entry name" value="ARB_00930_C"/>
    <property type="match status" value="1"/>
</dbReference>
<evidence type="ECO:0000313" key="5">
    <source>
        <dbReference type="Proteomes" id="UP000053328"/>
    </source>
</evidence>
<dbReference type="GeneID" id="27335163"/>